<keyword evidence="5" id="KW-0460">Magnesium</keyword>
<sequence>MINNIKKIFKNRQEGLMGIYRKNAVMILLHKVQGKTNIVFEVRSFNLRHQPGDICLPGGKLEENESPLDGSIRETMEELNLKRDDLELIGKMDYIITPYNFIMYPFIGTLNRSNIQPNKDEVDHIFEVPIEFFIENPPELYNLALMPKPENSFPYELIRNGKNYKFRIGNVPEYFYKYKDYVIWGFTALIIKNFIDIIKTSLDIKN</sequence>
<dbReference type="InterPro" id="IPR045121">
    <property type="entry name" value="CoAse"/>
</dbReference>
<dbReference type="PROSITE" id="PS51462">
    <property type="entry name" value="NUDIX"/>
    <property type="match status" value="1"/>
</dbReference>
<evidence type="ECO:0000256" key="6">
    <source>
        <dbReference type="ARBA" id="ARBA00023211"/>
    </source>
</evidence>
<protein>
    <submittedName>
        <fullName evidence="8">CoA pyrophosphatase</fullName>
    </submittedName>
</protein>
<gene>
    <name evidence="8" type="ORF">HBE96_10630</name>
</gene>
<keyword evidence="9" id="KW-1185">Reference proteome</keyword>
<keyword evidence="4" id="KW-0378">Hydrolase</keyword>
<organism evidence="8 9">
    <name type="scientific">Clostridium muellerianum</name>
    <dbReference type="NCBI Taxonomy" id="2716538"/>
    <lineage>
        <taxon>Bacteria</taxon>
        <taxon>Bacillati</taxon>
        <taxon>Bacillota</taxon>
        <taxon>Clostridia</taxon>
        <taxon>Eubacteriales</taxon>
        <taxon>Clostridiaceae</taxon>
        <taxon>Clostridium</taxon>
    </lineage>
</organism>
<dbReference type="InterPro" id="IPR015797">
    <property type="entry name" value="NUDIX_hydrolase-like_dom_sf"/>
</dbReference>
<name>A0A7Y0EGS4_9CLOT</name>
<dbReference type="InterPro" id="IPR000086">
    <property type="entry name" value="NUDIX_hydrolase_dom"/>
</dbReference>
<dbReference type="Proteomes" id="UP000537131">
    <property type="component" value="Unassembled WGS sequence"/>
</dbReference>
<comment type="caution">
    <text evidence="8">The sequence shown here is derived from an EMBL/GenBank/DDBJ whole genome shotgun (WGS) entry which is preliminary data.</text>
</comment>
<dbReference type="RefSeq" id="WP_169297745.1">
    <property type="nucleotide sequence ID" value="NZ_JABBNI010000018.1"/>
</dbReference>
<dbReference type="CDD" id="cd03426">
    <property type="entry name" value="NUDIX_CoAse_Nudt7"/>
    <property type="match status" value="1"/>
</dbReference>
<evidence type="ECO:0000256" key="3">
    <source>
        <dbReference type="ARBA" id="ARBA00022723"/>
    </source>
</evidence>
<dbReference type="GO" id="GO:0010945">
    <property type="term" value="F:coenzyme A diphosphatase activity"/>
    <property type="evidence" value="ECO:0007669"/>
    <property type="project" value="InterPro"/>
</dbReference>
<dbReference type="PANTHER" id="PTHR12992:SF11">
    <property type="entry name" value="MITOCHONDRIAL COENZYME A DIPHOSPHATASE NUDT8"/>
    <property type="match status" value="1"/>
</dbReference>
<comment type="cofactor">
    <cofactor evidence="1">
        <name>Mn(2+)</name>
        <dbReference type="ChEBI" id="CHEBI:29035"/>
    </cofactor>
</comment>
<dbReference type="Pfam" id="PF00293">
    <property type="entry name" value="NUDIX"/>
    <property type="match status" value="1"/>
</dbReference>
<proteinExistence type="predicted"/>
<dbReference type="EMBL" id="JABBNI010000018">
    <property type="protein sequence ID" value="NMM63143.1"/>
    <property type="molecule type" value="Genomic_DNA"/>
</dbReference>
<comment type="cofactor">
    <cofactor evidence="2">
        <name>Mg(2+)</name>
        <dbReference type="ChEBI" id="CHEBI:18420"/>
    </cofactor>
</comment>
<evidence type="ECO:0000259" key="7">
    <source>
        <dbReference type="PROSITE" id="PS51462"/>
    </source>
</evidence>
<dbReference type="PANTHER" id="PTHR12992">
    <property type="entry name" value="NUDIX HYDROLASE"/>
    <property type="match status" value="1"/>
</dbReference>
<evidence type="ECO:0000256" key="1">
    <source>
        <dbReference type="ARBA" id="ARBA00001936"/>
    </source>
</evidence>
<dbReference type="Gene3D" id="3.90.79.10">
    <property type="entry name" value="Nucleoside Triphosphate Pyrophosphohydrolase"/>
    <property type="match status" value="1"/>
</dbReference>
<accession>A0A7Y0EGS4</accession>
<evidence type="ECO:0000256" key="5">
    <source>
        <dbReference type="ARBA" id="ARBA00022842"/>
    </source>
</evidence>
<evidence type="ECO:0000256" key="4">
    <source>
        <dbReference type="ARBA" id="ARBA00022801"/>
    </source>
</evidence>
<evidence type="ECO:0000256" key="2">
    <source>
        <dbReference type="ARBA" id="ARBA00001946"/>
    </source>
</evidence>
<dbReference type="AlphaFoldDB" id="A0A7Y0EGS4"/>
<keyword evidence="3" id="KW-0479">Metal-binding</keyword>
<keyword evidence="6" id="KW-0464">Manganese</keyword>
<dbReference type="GO" id="GO:0046872">
    <property type="term" value="F:metal ion binding"/>
    <property type="evidence" value="ECO:0007669"/>
    <property type="project" value="UniProtKB-KW"/>
</dbReference>
<evidence type="ECO:0000313" key="9">
    <source>
        <dbReference type="Proteomes" id="UP000537131"/>
    </source>
</evidence>
<reference evidence="8 9" key="1">
    <citation type="submission" date="2020-06" db="EMBL/GenBank/DDBJ databases">
        <title>Complete Genome Sequence of Clostridium muelleri sp. nov. P21T, an Acid-Alcohol Producing Acetogen Isolated from Old Hay.</title>
        <authorList>
            <person name="Duncan K.E."/>
            <person name="Tanner R.S."/>
        </authorList>
    </citation>
    <scope>NUCLEOTIDE SEQUENCE [LARGE SCALE GENOMIC DNA]</scope>
    <source>
        <strain evidence="8 9">P21</strain>
    </source>
</reference>
<feature type="domain" description="Nudix hydrolase" evidence="7">
    <location>
        <begin position="19"/>
        <end position="151"/>
    </location>
</feature>
<evidence type="ECO:0000313" key="8">
    <source>
        <dbReference type="EMBL" id="NMM63143.1"/>
    </source>
</evidence>
<dbReference type="SUPFAM" id="SSF55811">
    <property type="entry name" value="Nudix"/>
    <property type="match status" value="1"/>
</dbReference>